<accession>A0A931BI45</accession>
<evidence type="ECO:0000313" key="3">
    <source>
        <dbReference type="Proteomes" id="UP000645610"/>
    </source>
</evidence>
<organism evidence="2 3">
    <name type="scientific">Hymenobacter properus</name>
    <dbReference type="NCBI Taxonomy" id="2791026"/>
    <lineage>
        <taxon>Bacteria</taxon>
        <taxon>Pseudomonadati</taxon>
        <taxon>Bacteroidota</taxon>
        <taxon>Cytophagia</taxon>
        <taxon>Cytophagales</taxon>
        <taxon>Hymenobacteraceae</taxon>
        <taxon>Hymenobacter</taxon>
    </lineage>
</organism>
<gene>
    <name evidence="2" type="ORF">I2I01_13700</name>
</gene>
<keyword evidence="1" id="KW-0472">Membrane</keyword>
<dbReference type="AlphaFoldDB" id="A0A931BI45"/>
<keyword evidence="3" id="KW-1185">Reference proteome</keyword>
<dbReference type="EMBL" id="JADQDP010000003">
    <property type="protein sequence ID" value="MBF9142697.1"/>
    <property type="molecule type" value="Genomic_DNA"/>
</dbReference>
<evidence type="ECO:0000256" key="1">
    <source>
        <dbReference type="SAM" id="Phobius"/>
    </source>
</evidence>
<comment type="caution">
    <text evidence="2">The sequence shown here is derived from an EMBL/GenBank/DDBJ whole genome shotgun (WGS) entry which is preliminary data.</text>
</comment>
<evidence type="ECO:0000313" key="2">
    <source>
        <dbReference type="EMBL" id="MBF9142697.1"/>
    </source>
</evidence>
<sequence>MTKLRRFREWLRPRMPYLNIWLAGAAWTANYCIQVFCQPVAWAAVALVLAFGAFLAWPWLRHAATPIRYAAVFLQGLGLTICGYCVLFMGWGTMLISTLIGFLLFPLLAWVPVVFGLQIIWRLARNPLRGAWAVGLLGGFVLLPAQWWFYRQYRQIEETATRLEQANSLTVDALARELPRSYVAERVVGMHFRYHTRFEELDGWRPPLHDPLLDVCCADVKTRSRWG</sequence>
<feature type="transmembrane region" description="Helical" evidence="1">
    <location>
        <begin position="72"/>
        <end position="93"/>
    </location>
</feature>
<proteinExistence type="predicted"/>
<keyword evidence="1" id="KW-1133">Transmembrane helix</keyword>
<dbReference type="Proteomes" id="UP000645610">
    <property type="component" value="Unassembled WGS sequence"/>
</dbReference>
<feature type="transmembrane region" description="Helical" evidence="1">
    <location>
        <begin position="42"/>
        <end position="60"/>
    </location>
</feature>
<feature type="transmembrane region" description="Helical" evidence="1">
    <location>
        <begin position="132"/>
        <end position="150"/>
    </location>
</feature>
<protein>
    <submittedName>
        <fullName evidence="2">Uncharacterized protein</fullName>
    </submittedName>
</protein>
<feature type="transmembrane region" description="Helical" evidence="1">
    <location>
        <begin position="99"/>
        <end position="120"/>
    </location>
</feature>
<keyword evidence="1" id="KW-0812">Transmembrane</keyword>
<name>A0A931BI45_9BACT</name>
<reference evidence="2 3" key="1">
    <citation type="submission" date="2020-11" db="EMBL/GenBank/DDBJ databases">
        <authorList>
            <person name="Kim M.K."/>
        </authorList>
    </citation>
    <scope>NUCLEOTIDE SEQUENCE [LARGE SCALE GENOMIC DNA]</scope>
    <source>
        <strain evidence="2 3">BT439</strain>
    </source>
</reference>
<dbReference type="RefSeq" id="WP_196287047.1">
    <property type="nucleotide sequence ID" value="NZ_JADQDP010000003.1"/>
</dbReference>